<dbReference type="GO" id="GO:0043161">
    <property type="term" value="P:proteasome-mediated ubiquitin-dependent protein catabolic process"/>
    <property type="evidence" value="ECO:0007669"/>
    <property type="project" value="TreeGrafter"/>
</dbReference>
<dbReference type="PANTHER" id="PTHR15651">
    <property type="entry name" value="ARMADILLO REPEAT-CONTAINING PROTEIN 8"/>
    <property type="match status" value="1"/>
</dbReference>
<dbReference type="GO" id="GO:0005737">
    <property type="term" value="C:cytoplasm"/>
    <property type="evidence" value="ECO:0007669"/>
    <property type="project" value="UniProtKB-SubCell"/>
</dbReference>
<keyword evidence="4" id="KW-0677">Repeat</keyword>
<dbReference type="GO" id="GO:0034657">
    <property type="term" value="C:GID complex"/>
    <property type="evidence" value="ECO:0007669"/>
    <property type="project" value="TreeGrafter"/>
</dbReference>
<dbReference type="EMBL" id="JH793268">
    <property type="protein sequence ID" value="ELQ42401.1"/>
    <property type="molecule type" value="Genomic_DNA"/>
</dbReference>
<evidence type="ECO:0000313" key="7">
    <source>
        <dbReference type="EMBL" id="ELQ42401.1"/>
    </source>
</evidence>
<dbReference type="Pfam" id="PF00514">
    <property type="entry name" value="Arm"/>
    <property type="match status" value="1"/>
</dbReference>
<feature type="compositionally biased region" description="Basic and acidic residues" evidence="6">
    <location>
        <begin position="817"/>
        <end position="834"/>
    </location>
</feature>
<evidence type="ECO:0000256" key="4">
    <source>
        <dbReference type="ARBA" id="ARBA00022737"/>
    </source>
</evidence>
<evidence type="ECO:0000256" key="5">
    <source>
        <dbReference type="ARBA" id="ARBA00023242"/>
    </source>
</evidence>
<dbReference type="Proteomes" id="UP000011086">
    <property type="component" value="Unassembled WGS sequence"/>
</dbReference>
<name>A0AA97P5L8_PYRO3</name>
<evidence type="ECO:0000256" key="1">
    <source>
        <dbReference type="ARBA" id="ARBA00004123"/>
    </source>
</evidence>
<comment type="subcellular location">
    <subcellularLocation>
        <location evidence="2">Cytoplasm</location>
    </subcellularLocation>
    <subcellularLocation>
        <location evidence="1">Nucleus</location>
    </subcellularLocation>
</comment>
<dbReference type="Gene3D" id="1.25.10.10">
    <property type="entry name" value="Leucine-rich Repeat Variant"/>
    <property type="match status" value="3"/>
</dbReference>
<keyword evidence="3" id="KW-0963">Cytoplasm</keyword>
<proteinExistence type="predicted"/>
<dbReference type="InterPro" id="IPR038739">
    <property type="entry name" value="ARMC8/Vid28"/>
</dbReference>
<gene>
    <name evidence="7" type="ORF">OOU_Y34scaffold00211g18</name>
</gene>
<dbReference type="InterPro" id="IPR011989">
    <property type="entry name" value="ARM-like"/>
</dbReference>
<reference evidence="7" key="1">
    <citation type="journal article" date="2012" name="PLoS Genet.">
        <title>Comparative analysis of the genomes of two field isolates of the rice blast fungus Magnaporthe oryzae.</title>
        <authorList>
            <person name="Xue M."/>
            <person name="Yang J."/>
            <person name="Li Z."/>
            <person name="Hu S."/>
            <person name="Yao N."/>
            <person name="Dean R.A."/>
            <person name="Zhao W."/>
            <person name="Shen M."/>
            <person name="Zhang H."/>
            <person name="Li C."/>
            <person name="Liu L."/>
            <person name="Cao L."/>
            <person name="Xu X."/>
            <person name="Xing Y."/>
            <person name="Hsiang T."/>
            <person name="Zhang Z."/>
            <person name="Xu J.R."/>
            <person name="Peng Y.L."/>
        </authorList>
    </citation>
    <scope>NUCLEOTIDE SEQUENCE</scope>
    <source>
        <strain evidence="7">Y34</strain>
    </source>
</reference>
<evidence type="ECO:0000256" key="2">
    <source>
        <dbReference type="ARBA" id="ARBA00004496"/>
    </source>
</evidence>
<accession>A0AA97P5L8</accession>
<dbReference type="SUPFAM" id="SSF48371">
    <property type="entry name" value="ARM repeat"/>
    <property type="match status" value="2"/>
</dbReference>
<dbReference type="InterPro" id="IPR016024">
    <property type="entry name" value="ARM-type_fold"/>
</dbReference>
<dbReference type="GO" id="GO:0005634">
    <property type="term" value="C:nucleus"/>
    <property type="evidence" value="ECO:0007669"/>
    <property type="project" value="UniProtKB-SubCell"/>
</dbReference>
<dbReference type="PANTHER" id="PTHR15651:SF7">
    <property type="entry name" value="ARMADILLO REPEAT-CONTAINING PROTEIN 8"/>
    <property type="match status" value="1"/>
</dbReference>
<dbReference type="InterPro" id="IPR000225">
    <property type="entry name" value="Armadillo"/>
</dbReference>
<evidence type="ECO:0000256" key="6">
    <source>
        <dbReference type="SAM" id="MobiDB-lite"/>
    </source>
</evidence>
<feature type="region of interest" description="Disordered" evidence="6">
    <location>
        <begin position="1344"/>
        <end position="1384"/>
    </location>
</feature>
<evidence type="ECO:0000256" key="3">
    <source>
        <dbReference type="ARBA" id="ARBA00022490"/>
    </source>
</evidence>
<dbReference type="SMART" id="SM00185">
    <property type="entry name" value="ARM"/>
    <property type="match status" value="4"/>
</dbReference>
<organism evidence="7">
    <name type="scientific">Pyricularia oryzae (strain Y34)</name>
    <name type="common">Rice blast fungus</name>
    <name type="synonym">Magnaporthe oryzae</name>
    <dbReference type="NCBI Taxonomy" id="1143189"/>
    <lineage>
        <taxon>Eukaryota</taxon>
        <taxon>Fungi</taxon>
        <taxon>Dikarya</taxon>
        <taxon>Ascomycota</taxon>
        <taxon>Pezizomycotina</taxon>
        <taxon>Sordariomycetes</taxon>
        <taxon>Sordariomycetidae</taxon>
        <taxon>Magnaporthales</taxon>
        <taxon>Pyriculariaceae</taxon>
        <taxon>Pyricularia</taxon>
    </lineage>
</organism>
<sequence length="1455" mass="159574">MARAPAPALLAQLRNARSFSEQYSLLRQLKTEIIGHVQRQQRWVVLGILEPVVQILRNSRSQAKPNGKDTKTYSTTLKPLSEEDSVRLQIIQILAGFAHGGPTFLAPLHAAGSLSALLENLCPTDNHPRIVLATIKALRAYADAATLASAACPIQRVTLADEIFAEPHIESIRSILVSPGTFPIVSVGLVNTVAGLLGVLCWEERHQVSIANSGILDALATKLASIVVARGEVVPGADVAAQNEGLGEALPEPAACGTSLVAILEAINAIVAKSRLRACMLLYSPSILAVFPSMDFRPPSGELRATWDALESMGLGLSRPPTLGAVDYLLPATPCKDKGPASQFPAYPPVAPATGSHFAIGRTSTNAGWESRLFQPSQTVGDSSEDAEVPLIPWLIALVRSTTGMESLLAVSVLTSLYKAGFAHKCREAALAALVIPLLMKILNESGEHPPAPTSSAWVERETAARWTMQERALVVLAHLITDSEVLQKAAFDGQAVKTTCTLLKEAYEYLPSTKNNLKIWSPTPREDQAEGFLDAISVTDSHAQLPLHRHRVQLRENALKALAALPSKNEYRKAVCDQDGFAFIIESLSEHPTKIAGSRPMPTVREQLARTNNKTSDDGKDTAETDAQNKNPTEVLIAACHTIRMLARSVAIIRTTLQDSGVTDPLFKLLRHPDADVQTAATAAVCNLLTDFSPMREKFLDLGIMKVLCDHAHSATPSLRLNALWALKHLISGQRPEMKKTCMEVLDPNWLTRIIAEDIEDQALLDRVQGESRQNRNTPGDAGAALDEDVEMDRPEDEDQSSHGDDGWGPTAPRYEQARLSHERSRTGRLRRAESKLAELRDVEQNPVRKARKEDLEIQEQGLHFIRNLLVTSSAGNHGASSTAAGLDQSQDTEEMVDYLFEVIGQDRLFHILSTKLRSRVVNPFNRRSSGHGGDNSAARVVYPHAKVVEAVINILVHIAASVPRHRQMVIHQADLLRLLAPHFSSNDKEVRVAICQLLSNLTWRDDTSDAIKSQERADQLANLGLVDRLKSLQQHDSELDKGAEHGHGSAGHGWALGGNPVDFSLGRDGAGDAVGAQDASLPPPHYISPPFYSPSIDIVDDTNISPMSRPADVSNIHATTLAHSILSMRPRPPLSRYSVSELLSLAAPDRRLDDAVNALLAGLRQDMFASQSPETGTNVVPRATNEHNFVEAHHRAVFLDQIGMLPSDWSERWPNPNGFTTITHRVEVPVARRWAIDGTVLRLREGQHEVVLSGQESGRSNEDASPYNATMLVSVKRTGTRNILHMLGDRVLDVEVDEIVFLVTVGVASVLSWRSDANLRRFIDLHIDSLIWRPRHLETRSATDNEEHAEWVPVDDGNDDSDEVRVTSPPGLSSRHSRSTSMPVNARITRFNTRYRRSSWTTTDRRRSQRTRTDLVTVADYMRARSGRSYALALAAVRRMINETRGPQPTPRP</sequence>
<protein>
    <submittedName>
        <fullName evidence="7">Armadillo repeat protein</fullName>
    </submittedName>
</protein>
<keyword evidence="5" id="KW-0539">Nucleus</keyword>
<feature type="region of interest" description="Disordered" evidence="6">
    <location>
        <begin position="770"/>
        <end position="834"/>
    </location>
</feature>
<feature type="region of interest" description="Disordered" evidence="6">
    <location>
        <begin position="611"/>
        <end position="631"/>
    </location>
</feature>
<feature type="compositionally biased region" description="Acidic residues" evidence="6">
    <location>
        <begin position="787"/>
        <end position="800"/>
    </location>
</feature>